<protein>
    <recommendedName>
        <fullName evidence="5">Integral membrane protein</fullName>
    </recommendedName>
</protein>
<dbReference type="AlphaFoldDB" id="A0A1V8SX52"/>
<organism evidence="3 4">
    <name type="scientific">Cryoendolithus antarcticus</name>
    <dbReference type="NCBI Taxonomy" id="1507870"/>
    <lineage>
        <taxon>Eukaryota</taxon>
        <taxon>Fungi</taxon>
        <taxon>Dikarya</taxon>
        <taxon>Ascomycota</taxon>
        <taxon>Pezizomycotina</taxon>
        <taxon>Dothideomycetes</taxon>
        <taxon>Dothideomycetidae</taxon>
        <taxon>Cladosporiales</taxon>
        <taxon>Cladosporiaceae</taxon>
        <taxon>Cryoendolithus</taxon>
    </lineage>
</organism>
<evidence type="ECO:0000256" key="2">
    <source>
        <dbReference type="SAM" id="Phobius"/>
    </source>
</evidence>
<dbReference type="InParanoid" id="A0A1V8SX52"/>
<evidence type="ECO:0000313" key="3">
    <source>
        <dbReference type="EMBL" id="OQO03733.1"/>
    </source>
</evidence>
<dbReference type="PANTHER" id="PTHR28019:SF3">
    <property type="entry name" value="INTEGRAL MEMBRANE PROTEIN (AFU_ORTHOLOGUE AFUA_6G07470)"/>
    <property type="match status" value="1"/>
</dbReference>
<dbReference type="OrthoDB" id="4480814at2759"/>
<dbReference type="GO" id="GO:0031505">
    <property type="term" value="P:fungal-type cell wall organization"/>
    <property type="evidence" value="ECO:0007669"/>
    <property type="project" value="TreeGrafter"/>
</dbReference>
<dbReference type="InterPro" id="IPR052413">
    <property type="entry name" value="SUR7_domain"/>
</dbReference>
<keyword evidence="2" id="KW-0812">Transmembrane</keyword>
<dbReference type="Pfam" id="PF06687">
    <property type="entry name" value="SUR7"/>
    <property type="match status" value="1"/>
</dbReference>
<dbReference type="GO" id="GO:0005886">
    <property type="term" value="C:plasma membrane"/>
    <property type="evidence" value="ECO:0007669"/>
    <property type="project" value="InterPro"/>
</dbReference>
<dbReference type="EMBL" id="NAJO01000024">
    <property type="protein sequence ID" value="OQO03733.1"/>
    <property type="molecule type" value="Genomic_DNA"/>
</dbReference>
<feature type="transmembrane region" description="Helical" evidence="2">
    <location>
        <begin position="249"/>
        <end position="269"/>
    </location>
</feature>
<name>A0A1V8SX52_9PEZI</name>
<keyword evidence="4" id="KW-1185">Reference proteome</keyword>
<reference evidence="4" key="1">
    <citation type="submission" date="2017-03" db="EMBL/GenBank/DDBJ databases">
        <title>Genomes of endolithic fungi from Antarctica.</title>
        <authorList>
            <person name="Coleine C."/>
            <person name="Masonjones S."/>
            <person name="Stajich J.E."/>
        </authorList>
    </citation>
    <scope>NUCLEOTIDE SEQUENCE [LARGE SCALE GENOMIC DNA]</scope>
    <source>
        <strain evidence="4">CCFEE 5527</strain>
    </source>
</reference>
<accession>A0A1V8SX52</accession>
<proteinExistence type="predicted"/>
<evidence type="ECO:0000313" key="4">
    <source>
        <dbReference type="Proteomes" id="UP000192596"/>
    </source>
</evidence>
<feature type="region of interest" description="Disordered" evidence="1">
    <location>
        <begin position="343"/>
        <end position="369"/>
    </location>
</feature>
<dbReference type="Proteomes" id="UP000192596">
    <property type="component" value="Unassembled WGS sequence"/>
</dbReference>
<evidence type="ECO:0000256" key="1">
    <source>
        <dbReference type="SAM" id="MobiDB-lite"/>
    </source>
</evidence>
<evidence type="ECO:0008006" key="5">
    <source>
        <dbReference type="Google" id="ProtNLM"/>
    </source>
</evidence>
<dbReference type="InterPro" id="IPR009571">
    <property type="entry name" value="SUR7/Rim9-like_fungi"/>
</dbReference>
<keyword evidence="2" id="KW-0472">Membrane</keyword>
<comment type="caution">
    <text evidence="3">The sequence shown here is derived from an EMBL/GenBank/DDBJ whole genome shotgun (WGS) entry which is preliminary data.</text>
</comment>
<gene>
    <name evidence="3" type="ORF">B0A48_10398</name>
</gene>
<feature type="transmembrane region" description="Helical" evidence="2">
    <location>
        <begin position="174"/>
        <end position="195"/>
    </location>
</feature>
<feature type="compositionally biased region" description="Gly residues" evidence="1">
    <location>
        <begin position="347"/>
        <end position="356"/>
    </location>
</feature>
<sequence length="369" mass="39273">MGKAGRIACILTPMLLTAASLIAMIFLNIAGWNTSSSSINSLYLMRADFSNLSVSDTSLFENDDLTAALTVAKAGDLLEKTYEVHLWNYCTANKTSGDIDWCSPRRRGFVFDPVEIWALNSTDAAGTGSSGGNAITSAINNAKNQTEEFTDKVLGKTAAGALNAYKKVAHINGVIFEIAFWTTLATIVVGILAIFSRWGSLLTWILSFASTILTFAASLMTTVVFSTLTGALAGILKPYDVSISLGTRALALSWIATLLSIFATSFWLMSICCCSGRSNPHHKSNKGGLWNAEPKGQGYGFNGGGRGRGLTVEKTGGGYERVSSPFLGGEGHGDRVPLQQYPATPGQGHGGYGQQQGGAFEPFRGQTRY</sequence>
<keyword evidence="2" id="KW-1133">Transmembrane helix</keyword>
<feature type="transmembrane region" description="Helical" evidence="2">
    <location>
        <begin position="201"/>
        <end position="228"/>
    </location>
</feature>
<dbReference type="PANTHER" id="PTHR28019">
    <property type="entry name" value="CELL MEMBRANE PROTEIN YLR413W-RELATED"/>
    <property type="match status" value="1"/>
</dbReference>
<dbReference type="GO" id="GO:0051285">
    <property type="term" value="C:cell cortex of cell tip"/>
    <property type="evidence" value="ECO:0007669"/>
    <property type="project" value="TreeGrafter"/>
</dbReference>
<feature type="transmembrane region" description="Helical" evidence="2">
    <location>
        <begin position="12"/>
        <end position="32"/>
    </location>
</feature>